<proteinExistence type="predicted"/>
<name>A0ACA9RZW3_9GLOM</name>
<comment type="caution">
    <text evidence="1">The sequence shown here is derived from an EMBL/GenBank/DDBJ whole genome shotgun (WGS) entry which is preliminary data.</text>
</comment>
<feature type="non-terminal residue" evidence="1">
    <location>
        <position position="1"/>
    </location>
</feature>
<protein>
    <submittedName>
        <fullName evidence="1">6669_t:CDS:1</fullName>
    </submittedName>
</protein>
<keyword evidence="2" id="KW-1185">Reference proteome</keyword>
<organism evidence="1 2">
    <name type="scientific">Racocetra persica</name>
    <dbReference type="NCBI Taxonomy" id="160502"/>
    <lineage>
        <taxon>Eukaryota</taxon>
        <taxon>Fungi</taxon>
        <taxon>Fungi incertae sedis</taxon>
        <taxon>Mucoromycota</taxon>
        <taxon>Glomeromycotina</taxon>
        <taxon>Glomeromycetes</taxon>
        <taxon>Diversisporales</taxon>
        <taxon>Gigasporaceae</taxon>
        <taxon>Racocetra</taxon>
    </lineage>
</organism>
<accession>A0ACA9RZW3</accession>
<dbReference type="EMBL" id="CAJVQC010077948">
    <property type="protein sequence ID" value="CAG8815964.1"/>
    <property type="molecule type" value="Genomic_DNA"/>
</dbReference>
<evidence type="ECO:0000313" key="2">
    <source>
        <dbReference type="Proteomes" id="UP000789920"/>
    </source>
</evidence>
<reference evidence="1" key="1">
    <citation type="submission" date="2021-06" db="EMBL/GenBank/DDBJ databases">
        <authorList>
            <person name="Kallberg Y."/>
            <person name="Tangrot J."/>
            <person name="Rosling A."/>
        </authorList>
    </citation>
    <scope>NUCLEOTIDE SEQUENCE</scope>
    <source>
        <strain evidence="1">MA461A</strain>
    </source>
</reference>
<gene>
    <name evidence="1" type="ORF">RPERSI_LOCUS24347</name>
</gene>
<evidence type="ECO:0000313" key="1">
    <source>
        <dbReference type="EMBL" id="CAG8815964.1"/>
    </source>
</evidence>
<sequence>VTLPQAEEILKKKFNLNFQPILFENMLFFDPSPFQQKGSEQ</sequence>
<dbReference type="Proteomes" id="UP000789920">
    <property type="component" value="Unassembled WGS sequence"/>
</dbReference>